<protein>
    <recommendedName>
        <fullName evidence="10">RNA polymerase sigma factor</fullName>
    </recommendedName>
</protein>
<dbReference type="GO" id="GO:0003677">
    <property type="term" value="F:DNA binding"/>
    <property type="evidence" value="ECO:0007669"/>
    <property type="project" value="UniProtKB-KW"/>
</dbReference>
<dbReference type="EMBL" id="UINC01112183">
    <property type="protein sequence ID" value="SVC80940.1"/>
    <property type="molecule type" value="Genomic_DNA"/>
</dbReference>
<feature type="compositionally biased region" description="Polar residues" evidence="6">
    <location>
        <begin position="1"/>
        <end position="22"/>
    </location>
</feature>
<dbReference type="InterPro" id="IPR013249">
    <property type="entry name" value="RNA_pol_sigma70_r4_t2"/>
</dbReference>
<dbReference type="PANTHER" id="PTHR43133:SF8">
    <property type="entry name" value="RNA POLYMERASE SIGMA FACTOR HI_1459-RELATED"/>
    <property type="match status" value="1"/>
</dbReference>
<evidence type="ECO:0000259" key="7">
    <source>
        <dbReference type="Pfam" id="PF04542"/>
    </source>
</evidence>
<keyword evidence="5" id="KW-0804">Transcription</keyword>
<organism evidence="9">
    <name type="scientific">marine metagenome</name>
    <dbReference type="NCBI Taxonomy" id="408172"/>
    <lineage>
        <taxon>unclassified sequences</taxon>
        <taxon>metagenomes</taxon>
        <taxon>ecological metagenomes</taxon>
    </lineage>
</organism>
<evidence type="ECO:0000256" key="6">
    <source>
        <dbReference type="SAM" id="MobiDB-lite"/>
    </source>
</evidence>
<gene>
    <name evidence="9" type="ORF">METZ01_LOCUS333794</name>
</gene>
<evidence type="ECO:0000256" key="5">
    <source>
        <dbReference type="ARBA" id="ARBA00023163"/>
    </source>
</evidence>
<evidence type="ECO:0000313" key="9">
    <source>
        <dbReference type="EMBL" id="SVC80940.1"/>
    </source>
</evidence>
<accession>A0A382Q7I9</accession>
<dbReference type="Gene3D" id="1.10.10.10">
    <property type="entry name" value="Winged helix-like DNA-binding domain superfamily/Winged helix DNA-binding domain"/>
    <property type="match status" value="1"/>
</dbReference>
<keyword evidence="4" id="KW-0238">DNA-binding</keyword>
<dbReference type="InterPro" id="IPR000838">
    <property type="entry name" value="RNA_pol_sigma70_ECF_CS"/>
</dbReference>
<dbReference type="Pfam" id="PF08281">
    <property type="entry name" value="Sigma70_r4_2"/>
    <property type="match status" value="1"/>
</dbReference>
<dbReference type="SUPFAM" id="SSF88659">
    <property type="entry name" value="Sigma3 and sigma4 domains of RNA polymerase sigma factors"/>
    <property type="match status" value="1"/>
</dbReference>
<dbReference type="InterPro" id="IPR014284">
    <property type="entry name" value="RNA_pol_sigma-70_dom"/>
</dbReference>
<name>A0A382Q7I9_9ZZZZ</name>
<feature type="domain" description="RNA polymerase sigma-70 region 2" evidence="7">
    <location>
        <begin position="45"/>
        <end position="112"/>
    </location>
</feature>
<evidence type="ECO:0008006" key="10">
    <source>
        <dbReference type="Google" id="ProtNLM"/>
    </source>
</evidence>
<evidence type="ECO:0000256" key="1">
    <source>
        <dbReference type="ARBA" id="ARBA00010641"/>
    </source>
</evidence>
<dbReference type="InterPro" id="IPR013324">
    <property type="entry name" value="RNA_pol_sigma_r3/r4-like"/>
</dbReference>
<evidence type="ECO:0000259" key="8">
    <source>
        <dbReference type="Pfam" id="PF08281"/>
    </source>
</evidence>
<feature type="region of interest" description="Disordered" evidence="6">
    <location>
        <begin position="1"/>
        <end position="26"/>
    </location>
</feature>
<dbReference type="SUPFAM" id="SSF88946">
    <property type="entry name" value="Sigma2 domain of RNA polymerase sigma factors"/>
    <property type="match status" value="1"/>
</dbReference>
<dbReference type="PROSITE" id="PS01063">
    <property type="entry name" value="SIGMA70_ECF"/>
    <property type="match status" value="1"/>
</dbReference>
<dbReference type="AlphaFoldDB" id="A0A382Q7I9"/>
<dbReference type="InterPro" id="IPR036388">
    <property type="entry name" value="WH-like_DNA-bd_sf"/>
</dbReference>
<dbReference type="InterPro" id="IPR007627">
    <property type="entry name" value="RNA_pol_sigma70_r2"/>
</dbReference>
<evidence type="ECO:0000256" key="3">
    <source>
        <dbReference type="ARBA" id="ARBA00023082"/>
    </source>
</evidence>
<evidence type="ECO:0000256" key="4">
    <source>
        <dbReference type="ARBA" id="ARBA00023125"/>
    </source>
</evidence>
<dbReference type="Pfam" id="PF04542">
    <property type="entry name" value="Sigma70_r2"/>
    <property type="match status" value="1"/>
</dbReference>
<dbReference type="InterPro" id="IPR039425">
    <property type="entry name" value="RNA_pol_sigma-70-like"/>
</dbReference>
<keyword evidence="3" id="KW-0731">Sigma factor</keyword>
<keyword evidence="2" id="KW-0805">Transcription regulation</keyword>
<dbReference type="InterPro" id="IPR013325">
    <property type="entry name" value="RNA_pol_sigma_r2"/>
</dbReference>
<reference evidence="9" key="1">
    <citation type="submission" date="2018-05" db="EMBL/GenBank/DDBJ databases">
        <authorList>
            <person name="Lanie J.A."/>
            <person name="Ng W.-L."/>
            <person name="Kazmierczak K.M."/>
            <person name="Andrzejewski T.M."/>
            <person name="Davidsen T.M."/>
            <person name="Wayne K.J."/>
            <person name="Tettelin H."/>
            <person name="Glass J.I."/>
            <person name="Rusch D."/>
            <person name="Podicherti R."/>
            <person name="Tsui H.-C.T."/>
            <person name="Winkler M.E."/>
        </authorList>
    </citation>
    <scope>NUCLEOTIDE SEQUENCE</scope>
</reference>
<evidence type="ECO:0000256" key="2">
    <source>
        <dbReference type="ARBA" id="ARBA00023015"/>
    </source>
</evidence>
<feature type="domain" description="RNA polymerase sigma factor 70 region 4 type 2" evidence="8">
    <location>
        <begin position="151"/>
        <end position="203"/>
    </location>
</feature>
<dbReference type="PANTHER" id="PTHR43133">
    <property type="entry name" value="RNA POLYMERASE ECF-TYPE SIGMA FACTO"/>
    <property type="match status" value="1"/>
</dbReference>
<dbReference type="CDD" id="cd06171">
    <property type="entry name" value="Sigma70_r4"/>
    <property type="match status" value="1"/>
</dbReference>
<sequence>MANFAHTNQSTAERQPNMSDRSNASDEAVFEQVKRDEFNAFDLIVSRYKNRLFNCVFRLVHNSEIAEDLVQETFLRVYRNRHNYQATSNFSTWIYTIALNLARSELRKRKRRQFFSINSSPNSHDNMTEGFDLPDPSFGPADHLAHSELGRAIQKAIDQLPVKYRTVIVLRDIEELSYEQISDILECPTGTIKSRVNRARLRLQEMLRHWEIAQ</sequence>
<proteinExistence type="inferred from homology"/>
<dbReference type="GO" id="GO:0016987">
    <property type="term" value="F:sigma factor activity"/>
    <property type="evidence" value="ECO:0007669"/>
    <property type="project" value="UniProtKB-KW"/>
</dbReference>
<dbReference type="NCBIfam" id="TIGR02937">
    <property type="entry name" value="sigma70-ECF"/>
    <property type="match status" value="1"/>
</dbReference>
<comment type="similarity">
    <text evidence="1">Belongs to the sigma-70 factor family. ECF subfamily.</text>
</comment>
<dbReference type="GO" id="GO:0006352">
    <property type="term" value="P:DNA-templated transcription initiation"/>
    <property type="evidence" value="ECO:0007669"/>
    <property type="project" value="InterPro"/>
</dbReference>
<dbReference type="Gene3D" id="1.10.1740.10">
    <property type="match status" value="1"/>
</dbReference>